<dbReference type="GO" id="GO:0008725">
    <property type="term" value="F:DNA-3-methyladenine glycosylase activity"/>
    <property type="evidence" value="ECO:0007669"/>
    <property type="project" value="UniProtKB-EC"/>
</dbReference>
<dbReference type="PATRIC" id="fig|1454003.3.peg.143"/>
<dbReference type="InterPro" id="IPR011257">
    <property type="entry name" value="DNA_glycosylase"/>
</dbReference>
<evidence type="ECO:0000256" key="1">
    <source>
        <dbReference type="ARBA" id="ARBA00022723"/>
    </source>
</evidence>
<dbReference type="PANTHER" id="PTHR30037">
    <property type="entry name" value="DNA-3-METHYLADENINE GLYCOSYLASE 1"/>
    <property type="match status" value="1"/>
</dbReference>
<protein>
    <recommendedName>
        <fullName evidence="8">DNA-3-methyladenine glycosylase I</fullName>
        <ecNumber evidence="8">3.2.2.20</ecNumber>
    </recommendedName>
</protein>
<evidence type="ECO:0000256" key="7">
    <source>
        <dbReference type="ARBA" id="ARBA00057608"/>
    </source>
</evidence>
<reference evidence="10 11" key="1">
    <citation type="submission" date="2014-02" db="EMBL/GenBank/DDBJ databases">
        <title>Expanding our view of genomic diversity in Candidatus Accumulibacter clades.</title>
        <authorList>
            <person name="Skennerton C.T."/>
            <person name="Barr J.J."/>
            <person name="Slater F.R."/>
            <person name="Bond P.L."/>
            <person name="Tyson G.W."/>
        </authorList>
    </citation>
    <scope>NUCLEOTIDE SEQUENCE [LARGE SCALE GENOMIC DNA]</scope>
    <source>
        <strain evidence="11">BA-92</strain>
    </source>
</reference>
<dbReference type="PANTHER" id="PTHR30037:SF4">
    <property type="entry name" value="DNA-3-METHYLADENINE GLYCOSYLASE I"/>
    <property type="match status" value="1"/>
</dbReference>
<evidence type="ECO:0000256" key="5">
    <source>
        <dbReference type="ARBA" id="ARBA00023204"/>
    </source>
</evidence>
<keyword evidence="4 9" id="KW-0862">Zinc</keyword>
<comment type="catalytic activity">
    <reaction evidence="6">
        <text>Hydrolysis of alkylated DNA, releasing 3-methyladenine.</text>
        <dbReference type="EC" id="3.2.2.20"/>
    </reaction>
</comment>
<keyword evidence="5" id="KW-0234">DNA repair</keyword>
<dbReference type="InterPro" id="IPR005019">
    <property type="entry name" value="Adenine_glyco"/>
</dbReference>
<evidence type="ECO:0000256" key="9">
    <source>
        <dbReference type="PIRSR" id="PIRSR604597-1"/>
    </source>
</evidence>
<dbReference type="Proteomes" id="UP000021816">
    <property type="component" value="Unassembled WGS sequence"/>
</dbReference>
<comment type="caution">
    <text evidence="10">The sequence shown here is derived from an EMBL/GenBank/DDBJ whole genome shotgun (WGS) entry which is preliminary data.</text>
</comment>
<feature type="binding site" evidence="9">
    <location>
        <position position="20"/>
    </location>
    <ligand>
        <name>Zn(2+)</name>
        <dbReference type="ChEBI" id="CHEBI:29105"/>
    </ligand>
</feature>
<dbReference type="GO" id="GO:0006284">
    <property type="term" value="P:base-excision repair"/>
    <property type="evidence" value="ECO:0007669"/>
    <property type="project" value="InterPro"/>
</dbReference>
<sequence>MIAMQACPWCEAFDLYRDYHDSEWGVPLYDDRSLFELLILEGAQAGLSWATILKKRENYRRAFDGFDPARIAQYDAETVAALLADSGIVRNRAKVAAAIQNAKAYLALTANGQSFSDFLWRFVDQAPIQNQWTSMAEVPAKTTRSEAMSKALGRAGFKFVGATICYAFMQSAGMVNDHLTSCPRHGEVQKAKPARFHG</sequence>
<dbReference type="InterPro" id="IPR052891">
    <property type="entry name" value="DNA-3mA_glycosylase"/>
</dbReference>
<accession>A0A011Q1M9</accession>
<evidence type="ECO:0000256" key="3">
    <source>
        <dbReference type="ARBA" id="ARBA00022801"/>
    </source>
</evidence>
<evidence type="ECO:0000256" key="4">
    <source>
        <dbReference type="ARBA" id="ARBA00022833"/>
    </source>
</evidence>
<evidence type="ECO:0000313" key="10">
    <source>
        <dbReference type="EMBL" id="EXI83060.1"/>
    </source>
</evidence>
<dbReference type="NCBIfam" id="TIGR00624">
    <property type="entry name" value="tag"/>
    <property type="match status" value="1"/>
</dbReference>
<feature type="binding site" evidence="9">
    <location>
        <position position="182"/>
    </location>
    <ligand>
        <name>Zn(2+)</name>
        <dbReference type="ChEBI" id="CHEBI:29105"/>
    </ligand>
</feature>
<dbReference type="SUPFAM" id="SSF48150">
    <property type="entry name" value="DNA-glycosylase"/>
    <property type="match status" value="1"/>
</dbReference>
<dbReference type="AlphaFoldDB" id="A0A011Q1M9"/>
<keyword evidence="1 9" id="KW-0479">Metal-binding</keyword>
<dbReference type="STRING" id="1454003.AW10_00135"/>
<dbReference type="GO" id="GO:0046872">
    <property type="term" value="F:metal ion binding"/>
    <property type="evidence" value="ECO:0007669"/>
    <property type="project" value="UniProtKB-KW"/>
</dbReference>
<keyword evidence="2" id="KW-0227">DNA damage</keyword>
<feature type="binding site" evidence="9">
    <location>
        <position position="7"/>
    </location>
    <ligand>
        <name>Zn(2+)</name>
        <dbReference type="ChEBI" id="CHEBI:29105"/>
    </ligand>
</feature>
<gene>
    <name evidence="10" type="primary">tag</name>
    <name evidence="10" type="ORF">AW10_00135</name>
</gene>
<dbReference type="Gene3D" id="1.10.340.30">
    <property type="entry name" value="Hypothetical protein, domain 2"/>
    <property type="match status" value="1"/>
</dbReference>
<comment type="function">
    <text evidence="7">Hydrolysis of the deoxyribose N-glycosidic bond to excise 3-methyladenine from the damaged DNA polymer formed by alkylation lesions.</text>
</comment>
<organism evidence="10 11">
    <name type="scientific">Candidatus Accumulibacter appositus</name>
    <dbReference type="NCBI Taxonomy" id="1454003"/>
    <lineage>
        <taxon>Bacteria</taxon>
        <taxon>Pseudomonadati</taxon>
        <taxon>Pseudomonadota</taxon>
        <taxon>Betaproteobacteria</taxon>
        <taxon>Candidatus Accumulibacter</taxon>
    </lineage>
</organism>
<evidence type="ECO:0000256" key="2">
    <source>
        <dbReference type="ARBA" id="ARBA00022763"/>
    </source>
</evidence>
<dbReference type="FunFam" id="1.10.340.30:FF:000009">
    <property type="entry name" value="DNA-3-methyladenine glycosylase I"/>
    <property type="match status" value="1"/>
</dbReference>
<keyword evidence="3 10" id="KW-0378">Hydrolase</keyword>
<name>A0A011Q1M9_9PROT</name>
<dbReference type="EC" id="3.2.2.20" evidence="8"/>
<dbReference type="Pfam" id="PF03352">
    <property type="entry name" value="Adenine_glyco"/>
    <property type="match status" value="1"/>
</dbReference>
<dbReference type="EMBL" id="JEMX01000006">
    <property type="protein sequence ID" value="EXI83060.1"/>
    <property type="molecule type" value="Genomic_DNA"/>
</dbReference>
<proteinExistence type="predicted"/>
<feature type="binding site" evidence="9">
    <location>
        <position position="178"/>
    </location>
    <ligand>
        <name>Zn(2+)</name>
        <dbReference type="ChEBI" id="CHEBI:29105"/>
    </ligand>
</feature>
<dbReference type="InterPro" id="IPR004597">
    <property type="entry name" value="Tag"/>
</dbReference>
<evidence type="ECO:0000313" key="11">
    <source>
        <dbReference type="Proteomes" id="UP000021816"/>
    </source>
</evidence>
<evidence type="ECO:0000256" key="6">
    <source>
        <dbReference type="ARBA" id="ARBA00052558"/>
    </source>
</evidence>
<keyword evidence="10" id="KW-0326">Glycosidase</keyword>
<evidence type="ECO:0000256" key="8">
    <source>
        <dbReference type="ARBA" id="ARBA00066766"/>
    </source>
</evidence>